<dbReference type="RefSeq" id="WP_062148437.1">
    <property type="nucleotide sequence ID" value="NZ_CP012373.2"/>
</dbReference>
<name>A0A2N9YBP6_9GAMM</name>
<dbReference type="EMBL" id="CP018889">
    <property type="protein sequence ID" value="AUI67893.1"/>
    <property type="molecule type" value="Genomic_DNA"/>
</dbReference>
<evidence type="ECO:0000313" key="2">
    <source>
        <dbReference type="Proteomes" id="UP000234271"/>
    </source>
</evidence>
<sequence length="65" mass="7294">MITKQVQTLMQITGLSLQGLVQSGLVDEVVIEYKVTFNGLNKLDEFLRSQHSKSSKRSKRLATAK</sequence>
<dbReference type="KEGG" id="blep:AL038_02345"/>
<keyword evidence="2" id="KW-1185">Reference proteome</keyword>
<reference evidence="2" key="1">
    <citation type="submission" date="2016-12" db="EMBL/GenBank/DDBJ databases">
        <title>Complete Genome Sequence of Beggiatoa leptomitiformis D-401.</title>
        <authorList>
            <person name="Fomenkov A."/>
            <person name="Vincze T."/>
            <person name="Grabovich M."/>
            <person name="Anton B.P."/>
            <person name="Dubinina G."/>
            <person name="Orlova M."/>
            <person name="Belousova E."/>
            <person name="Roberts R.J."/>
        </authorList>
    </citation>
    <scope>NUCLEOTIDE SEQUENCE [LARGE SCALE GENOMIC DNA]</scope>
    <source>
        <strain evidence="2">D-401</strain>
    </source>
</reference>
<evidence type="ECO:0000313" key="1">
    <source>
        <dbReference type="EMBL" id="AUI67893.1"/>
    </source>
</evidence>
<dbReference type="AlphaFoldDB" id="A0A2N9YBP6"/>
<proteinExistence type="predicted"/>
<dbReference type="Proteomes" id="UP000234271">
    <property type="component" value="Chromosome"/>
</dbReference>
<organism evidence="1 2">
    <name type="scientific">Beggiatoa leptomitoformis</name>
    <dbReference type="NCBI Taxonomy" id="288004"/>
    <lineage>
        <taxon>Bacteria</taxon>
        <taxon>Pseudomonadati</taxon>
        <taxon>Pseudomonadota</taxon>
        <taxon>Gammaproteobacteria</taxon>
        <taxon>Thiotrichales</taxon>
        <taxon>Thiotrichaceae</taxon>
        <taxon>Beggiatoa</taxon>
    </lineage>
</organism>
<protein>
    <submittedName>
        <fullName evidence="1">Uncharacterized protein</fullName>
    </submittedName>
</protein>
<dbReference type="STRING" id="288004.AL038_02345"/>
<gene>
    <name evidence="1" type="ORF">BLE401_03695</name>
</gene>
<accession>A0A2N9YBP6</accession>